<dbReference type="Proteomes" id="UP000196258">
    <property type="component" value="Unassembled WGS sequence"/>
</dbReference>
<accession>A0A1Y4QJX2</accession>
<dbReference type="EMBL" id="NFLB01000005">
    <property type="protein sequence ID" value="OUQ05564.1"/>
    <property type="molecule type" value="Genomic_DNA"/>
</dbReference>
<dbReference type="Pfam" id="PF16403">
    <property type="entry name" value="Bact_surface_Ig-like"/>
    <property type="match status" value="1"/>
</dbReference>
<dbReference type="InterPro" id="IPR032179">
    <property type="entry name" value="Cry22Aa_Ig-like"/>
</dbReference>
<sequence>MDIFIISKYKTMKKLMKKISKTFLVIAMTMAMTFSFTVIPADAYSLENVVENETATITPVEDEFVGDAEKNIFSNAHFKVACSVPFTKITLNGQELALSPNKWTDINLSNVKAYLNEGQSNVIEVLFDDGNGGMYVGGTYEFIYDTTAPTLKLTNTNPNKAVIEVGDKYFEEYTVSDNVSASEDVKVELIYRYNNAGNYQQVDSLDKVGNYTVWYKITDEAGNVVTKAATREIDVVDTTIPTITAKNQVGSTIDGVNYYSYVDFKLHDVGGLSHIIVNDKYRLNRSNVWNDANYINLKPYYENEKMNTVEVFDTTGNFATYAFIYDIEKPVVDVQYSTTAPTNQDVVVTISAANELYDGYGGINPLDGWTKIDNQTYQKTFSENTSIKDLAVSDYAGNVSYVDIDVSNIDRTFGKTTLTYSPNYGEYTNGNVTVTLKCTEEIVTPDGWTKHTYSNGKVNYSKEFSENGVYQFDIYDLAGNKKTITVEINQIDRDAPVISGIENNKYYNTDVSYTIEDDHLDYVLINDTKYTENIPTALSNEGTYTISAVDKAGNTTTVTITIDKTNPNVIDLTQKYEAKQDGRIKVTVVFDEPVKLNGTSLWRSVDVDENGYASEYYGYFYRTKDITLNFEDRAGNLGTYQFTVDKTAPSAQVTYSTVEPTRNNVIATMTVSEDIDEAKLIELGWQKVDNRTFTKEYTQNVDEVVTIYDLVGNPTDVAIKITNIDKKVPEYKPEQWFITVEVDASAPNPYLSSEQVSAILEAQKEFISDDSEVTVVEDTWWNHNSSNLDIRKIGSYANAFSFYITDAAGNRINPRISVKVVDTTAPVIDLGDVEAITEHEYLTPFTDIIPTVTDNSGEALSATVSKITYATSQEGLETSSEYVEAVDPARLGWYKIEYSATDSSGNSATVSRIVHVVDTTAPTYTIEYSTTDYTYDSVTVTIKTSEPVTLEGWTSDETGTVFTKIYTANVDENVVLTDASGNTTTVNIKIENIVNKNNLEAFVERCSKLDQSKYSEESWAAYYPVYEASVEMLKVPHSQAEVDEQYVKLVTAYLGLRLIPDSGLIDK</sequence>
<dbReference type="Pfam" id="PF12245">
    <property type="entry name" value="Big_3_2"/>
    <property type="match status" value="2"/>
</dbReference>
<evidence type="ECO:0008006" key="5">
    <source>
        <dbReference type="Google" id="ProtNLM"/>
    </source>
</evidence>
<dbReference type="Gene3D" id="1.20.1270.90">
    <property type="entry name" value="AF1782-like"/>
    <property type="match status" value="1"/>
</dbReference>
<evidence type="ECO:0000259" key="2">
    <source>
        <dbReference type="Pfam" id="PF16403"/>
    </source>
</evidence>
<dbReference type="InterPro" id="IPR013783">
    <property type="entry name" value="Ig-like_fold"/>
</dbReference>
<protein>
    <recommendedName>
        <fullName evidence="5">HYR domain-containing protein</fullName>
    </recommendedName>
</protein>
<organism evidence="3 4">
    <name type="scientific">Thomasclavelia spiroformis</name>
    <dbReference type="NCBI Taxonomy" id="29348"/>
    <lineage>
        <taxon>Bacteria</taxon>
        <taxon>Bacillati</taxon>
        <taxon>Bacillota</taxon>
        <taxon>Erysipelotrichia</taxon>
        <taxon>Erysipelotrichales</taxon>
        <taxon>Coprobacillaceae</taxon>
        <taxon>Thomasclavelia</taxon>
    </lineage>
</organism>
<proteinExistence type="predicted"/>
<gene>
    <name evidence="3" type="ORF">B5E91_05980</name>
</gene>
<evidence type="ECO:0000313" key="3">
    <source>
        <dbReference type="EMBL" id="OUQ05564.1"/>
    </source>
</evidence>
<feature type="domain" description="Ig-like" evidence="1">
    <location>
        <begin position="502"/>
        <end position="559"/>
    </location>
</feature>
<feature type="domain" description="Pesticidal crystal protein Cry22Aa Ig-like" evidence="2">
    <location>
        <begin position="885"/>
        <end position="916"/>
    </location>
</feature>
<dbReference type="AlphaFoldDB" id="A0A1Y4QJX2"/>
<name>A0A1Y4QJX2_9FIRM</name>
<feature type="domain" description="Ig-like" evidence="1">
    <location>
        <begin position="469"/>
        <end position="486"/>
    </location>
</feature>
<dbReference type="InterPro" id="IPR022038">
    <property type="entry name" value="Ig-like_bact"/>
</dbReference>
<evidence type="ECO:0000313" key="4">
    <source>
        <dbReference type="Proteomes" id="UP000196258"/>
    </source>
</evidence>
<reference evidence="4" key="1">
    <citation type="submission" date="2017-04" db="EMBL/GenBank/DDBJ databases">
        <title>Function of individual gut microbiota members based on whole genome sequencing of pure cultures obtained from chicken caecum.</title>
        <authorList>
            <person name="Medvecky M."/>
            <person name="Cejkova D."/>
            <person name="Polansky O."/>
            <person name="Karasova D."/>
            <person name="Kubasova T."/>
            <person name="Cizek A."/>
            <person name="Rychlik I."/>
        </authorList>
    </citation>
    <scope>NUCLEOTIDE SEQUENCE [LARGE SCALE GENOMIC DNA]</scope>
    <source>
        <strain evidence="4">An149</strain>
    </source>
</reference>
<evidence type="ECO:0000259" key="1">
    <source>
        <dbReference type="Pfam" id="PF12245"/>
    </source>
</evidence>
<dbReference type="Gene3D" id="2.60.40.10">
    <property type="entry name" value="Immunoglobulins"/>
    <property type="match status" value="2"/>
</dbReference>
<comment type="caution">
    <text evidence="3">The sequence shown here is derived from an EMBL/GenBank/DDBJ whole genome shotgun (WGS) entry which is preliminary data.</text>
</comment>